<evidence type="ECO:0000313" key="3">
    <source>
        <dbReference type="EMBL" id="ORZ40511.1"/>
    </source>
</evidence>
<feature type="domain" description="Ubiquitin fusion degradation protein UFD1 N-terminal subdomain 2" evidence="2">
    <location>
        <begin position="108"/>
        <end position="187"/>
    </location>
</feature>
<dbReference type="InterPro" id="IPR042299">
    <property type="entry name" value="Ufd1-like_Nn"/>
</dbReference>
<protein>
    <submittedName>
        <fullName evidence="3">Ubiquitin fusion degradation protein UFD1-domain-containing protein</fullName>
    </submittedName>
</protein>
<dbReference type="EMBL" id="MCFL01000003">
    <property type="protein sequence ID" value="ORZ40511.1"/>
    <property type="molecule type" value="Genomic_DNA"/>
</dbReference>
<evidence type="ECO:0000313" key="4">
    <source>
        <dbReference type="Proteomes" id="UP000193411"/>
    </source>
</evidence>
<dbReference type="Pfam" id="PF24842">
    <property type="entry name" value="UFD1_N2"/>
    <property type="match status" value="1"/>
</dbReference>
<comment type="caution">
    <text evidence="3">The sequence shown here is derived from an EMBL/GenBank/DDBJ whole genome shotgun (WGS) entry which is preliminary data.</text>
</comment>
<reference evidence="3 4" key="1">
    <citation type="submission" date="2016-07" db="EMBL/GenBank/DDBJ databases">
        <title>Pervasive Adenine N6-methylation of Active Genes in Fungi.</title>
        <authorList>
            <consortium name="DOE Joint Genome Institute"/>
            <person name="Mondo S.J."/>
            <person name="Dannebaum R.O."/>
            <person name="Kuo R.C."/>
            <person name="Labutti K."/>
            <person name="Haridas S."/>
            <person name="Kuo A."/>
            <person name="Salamov A."/>
            <person name="Ahrendt S.R."/>
            <person name="Lipzen A."/>
            <person name="Sullivan W."/>
            <person name="Andreopoulos W.B."/>
            <person name="Clum A."/>
            <person name="Lindquist E."/>
            <person name="Daum C."/>
            <person name="Ramamoorthy G.K."/>
            <person name="Gryganskyi A."/>
            <person name="Culley D."/>
            <person name="Magnuson J.K."/>
            <person name="James T.Y."/>
            <person name="O'Malley M.A."/>
            <person name="Stajich J.E."/>
            <person name="Spatafora J.W."/>
            <person name="Visel A."/>
            <person name="Grigoriev I.V."/>
        </authorList>
    </citation>
    <scope>NUCLEOTIDE SEQUENCE [LARGE SCALE GENOMIC DNA]</scope>
    <source>
        <strain evidence="3 4">PL171</strain>
    </source>
</reference>
<dbReference type="PANTHER" id="PTHR12555:SF13">
    <property type="entry name" value="UBIQUITIN RECOGNITION FACTOR IN ER-ASSOCIATED DEGRADATION PROTEIN 1"/>
    <property type="match status" value="1"/>
</dbReference>
<organism evidence="3 4">
    <name type="scientific">Catenaria anguillulae PL171</name>
    <dbReference type="NCBI Taxonomy" id="765915"/>
    <lineage>
        <taxon>Eukaryota</taxon>
        <taxon>Fungi</taxon>
        <taxon>Fungi incertae sedis</taxon>
        <taxon>Blastocladiomycota</taxon>
        <taxon>Blastocladiomycetes</taxon>
        <taxon>Blastocladiales</taxon>
        <taxon>Catenariaceae</taxon>
        <taxon>Catenaria</taxon>
    </lineage>
</organism>
<evidence type="ECO:0000259" key="2">
    <source>
        <dbReference type="Pfam" id="PF24842"/>
    </source>
</evidence>
<dbReference type="Gene3D" id="3.10.330.10">
    <property type="match status" value="1"/>
</dbReference>
<dbReference type="Gene3D" id="2.40.40.50">
    <property type="entry name" value="Ubiquitin fusion degradation protein UFD1, N-terminal domain"/>
    <property type="match status" value="1"/>
</dbReference>
<dbReference type="InterPro" id="IPR004854">
    <property type="entry name" value="Ufd1-like"/>
</dbReference>
<dbReference type="OrthoDB" id="193703at2759"/>
<dbReference type="GO" id="GO:0036503">
    <property type="term" value="P:ERAD pathway"/>
    <property type="evidence" value="ECO:0007669"/>
    <property type="project" value="TreeGrafter"/>
</dbReference>
<dbReference type="GO" id="GO:0006511">
    <property type="term" value="P:ubiquitin-dependent protein catabolic process"/>
    <property type="evidence" value="ECO:0007669"/>
    <property type="project" value="InterPro"/>
</dbReference>
<dbReference type="PANTHER" id="PTHR12555">
    <property type="entry name" value="UBIQUITIN FUSION DEGRADATON PROTEIN 1"/>
    <property type="match status" value="1"/>
</dbReference>
<dbReference type="InterPro" id="IPR055418">
    <property type="entry name" value="UFD1_N2"/>
</dbReference>
<accession>A0A1Y2I3I4</accession>
<sequence length="696" mass="75260">MFQLTALPASWTAGDRISLPAAILESLHTSSYEQAQLLTFEVQINPTDPNYNPASTRKLAVGVRDFASCPNDATVLIPPHLLAYLIHSDSDVAPSALSVTLTPTTLPKATSISLRPSNAAYQSIPDLRAVLESHLRANYTVLTQGTSVALSTFVPATLEMADLTFVVEQVKPNWAATVVNTDVEVTVLPVTDDTQELTRLTDEYKREVARNAPVVVPHMVPVMAPVRVGHAQCFSIKDVVGFSPSVPATRPVWLRVESTIMDHAKVDSGLYFHPFIRPSILDNWAMSVRGVHAHRAVVVDVQAAVQSADWSDMFVMVEVMPLRDSDGNVLFGEEEGKEPVAKVEVKWEVRCGEIPDEWVAEAMATEDGGVEEADSEGTSGRGGVTSWKQRARCSATFAHLVRVSPSSLTLHQLHCARNTTKCTTCSAPLPRPLAPYHIHCRSGNLSDALALAAHRRTHCPARIHFCRFCLTHTPADGGVVSPAHRLSGLLTPHQVACAARTVDCFQCGKPVTRRDVAVHMAVHKRERENRPVPCVPCANREGNGDCVHVLLATVLVRAPEPGKTETQATNGCGARGGAAMGGGFKATDPTGVAVECFELAKKLVSGGGGEAWFCVPAGGRAELRREVAEEVTWQVEGKVFGDHGDESADDDDEEDAKQGDKMQVDHGAVSGLREEKRIEWATRTVEWLMANAPAPK</sequence>
<keyword evidence="4" id="KW-1185">Reference proteome</keyword>
<dbReference type="GO" id="GO:0034098">
    <property type="term" value="C:VCP-NPL4-UFD1 AAA ATPase complex"/>
    <property type="evidence" value="ECO:0007669"/>
    <property type="project" value="TreeGrafter"/>
</dbReference>
<dbReference type="STRING" id="765915.A0A1Y2I3I4"/>
<dbReference type="Proteomes" id="UP000193411">
    <property type="component" value="Unassembled WGS sequence"/>
</dbReference>
<gene>
    <name evidence="3" type="ORF">BCR44DRAFT_1425222</name>
</gene>
<dbReference type="GO" id="GO:0031593">
    <property type="term" value="F:polyubiquitin modification-dependent protein binding"/>
    <property type="evidence" value="ECO:0007669"/>
    <property type="project" value="TreeGrafter"/>
</dbReference>
<proteinExistence type="predicted"/>
<name>A0A1Y2I3I4_9FUNG</name>
<dbReference type="AlphaFoldDB" id="A0A1Y2I3I4"/>
<evidence type="ECO:0000256" key="1">
    <source>
        <dbReference type="SAM" id="MobiDB-lite"/>
    </source>
</evidence>
<feature type="region of interest" description="Disordered" evidence="1">
    <location>
        <begin position="638"/>
        <end position="670"/>
    </location>
</feature>